<dbReference type="Proteomes" id="UP000246702">
    <property type="component" value="Unassembled WGS sequence"/>
</dbReference>
<evidence type="ECO:0000313" key="2">
    <source>
        <dbReference type="Proteomes" id="UP000246702"/>
    </source>
</evidence>
<dbReference type="OrthoDB" id="5295431at2759"/>
<dbReference type="STRING" id="1450535.A0A317XC39"/>
<dbReference type="GeneID" id="37117019"/>
<protein>
    <submittedName>
        <fullName evidence="1">Uncharacterized protein</fullName>
    </submittedName>
</protein>
<evidence type="ECO:0000313" key="1">
    <source>
        <dbReference type="EMBL" id="PWY96103.1"/>
    </source>
</evidence>
<dbReference type="EMBL" id="MSFK01000002">
    <property type="protein sequence ID" value="PWY96103.1"/>
    <property type="molecule type" value="Genomic_DNA"/>
</dbReference>
<keyword evidence="2" id="KW-1185">Reference proteome</keyword>
<gene>
    <name evidence="1" type="ORF">BO94DRAFT_571545</name>
</gene>
<organism evidence="1 2">
    <name type="scientific">Aspergillus sclerotioniger CBS 115572</name>
    <dbReference type="NCBI Taxonomy" id="1450535"/>
    <lineage>
        <taxon>Eukaryota</taxon>
        <taxon>Fungi</taxon>
        <taxon>Dikarya</taxon>
        <taxon>Ascomycota</taxon>
        <taxon>Pezizomycotina</taxon>
        <taxon>Eurotiomycetes</taxon>
        <taxon>Eurotiomycetidae</taxon>
        <taxon>Eurotiales</taxon>
        <taxon>Aspergillaceae</taxon>
        <taxon>Aspergillus</taxon>
        <taxon>Aspergillus subgen. Circumdati</taxon>
    </lineage>
</organism>
<dbReference type="AlphaFoldDB" id="A0A317XC39"/>
<comment type="caution">
    <text evidence="1">The sequence shown here is derived from an EMBL/GenBank/DDBJ whole genome shotgun (WGS) entry which is preliminary data.</text>
</comment>
<name>A0A317XC39_9EURO</name>
<accession>A0A317XC39</accession>
<reference evidence="1 2" key="1">
    <citation type="submission" date="2016-12" db="EMBL/GenBank/DDBJ databases">
        <title>The genomes of Aspergillus section Nigri reveals drivers in fungal speciation.</title>
        <authorList>
            <consortium name="DOE Joint Genome Institute"/>
            <person name="Vesth T.C."/>
            <person name="Nybo J."/>
            <person name="Theobald S."/>
            <person name="Brandl J."/>
            <person name="Frisvad J.C."/>
            <person name="Nielsen K.F."/>
            <person name="Lyhne E.K."/>
            <person name="Kogle M.E."/>
            <person name="Kuo A."/>
            <person name="Riley R."/>
            <person name="Clum A."/>
            <person name="Nolan M."/>
            <person name="Lipzen A."/>
            <person name="Salamov A."/>
            <person name="Henrissat B."/>
            <person name="Wiebenga A."/>
            <person name="De Vries R.P."/>
            <person name="Grigoriev I.V."/>
            <person name="Mortensen U.H."/>
            <person name="Andersen M.R."/>
            <person name="Baker S.E."/>
        </authorList>
    </citation>
    <scope>NUCLEOTIDE SEQUENCE [LARGE SCALE GENOMIC DNA]</scope>
    <source>
        <strain evidence="1 2">CBS 115572</strain>
    </source>
</reference>
<dbReference type="RefSeq" id="XP_025472864.1">
    <property type="nucleotide sequence ID" value="XM_025614876.1"/>
</dbReference>
<proteinExistence type="predicted"/>
<sequence length="116" mass="12877">MGEGFGHWKMRSHHHAQELPVAQSKVTTPELCYERALSPAMRDTSKNINDTEFRFGFGGKPFSICINSDTLTSLQNVTGVHQPVDEASRQRFPQPSISGIKGLTACTDSRIINVFL</sequence>